<dbReference type="GO" id="GO:0051285">
    <property type="term" value="C:cell cortex of cell tip"/>
    <property type="evidence" value="ECO:0007669"/>
    <property type="project" value="TreeGrafter"/>
</dbReference>
<organism evidence="3 4">
    <name type="scientific">Trichodelitschia bisporula</name>
    <dbReference type="NCBI Taxonomy" id="703511"/>
    <lineage>
        <taxon>Eukaryota</taxon>
        <taxon>Fungi</taxon>
        <taxon>Dikarya</taxon>
        <taxon>Ascomycota</taxon>
        <taxon>Pezizomycotina</taxon>
        <taxon>Dothideomycetes</taxon>
        <taxon>Dothideomycetes incertae sedis</taxon>
        <taxon>Phaeotrichales</taxon>
        <taxon>Phaeotrichaceae</taxon>
        <taxon>Trichodelitschia</taxon>
    </lineage>
</organism>
<feature type="transmembrane region" description="Helical" evidence="2">
    <location>
        <begin position="7"/>
        <end position="29"/>
    </location>
</feature>
<dbReference type="InterPro" id="IPR009571">
    <property type="entry name" value="SUR7/Rim9-like_fungi"/>
</dbReference>
<dbReference type="GO" id="GO:0031505">
    <property type="term" value="P:fungal-type cell wall organization"/>
    <property type="evidence" value="ECO:0007669"/>
    <property type="project" value="TreeGrafter"/>
</dbReference>
<keyword evidence="4" id="KW-1185">Reference proteome</keyword>
<evidence type="ECO:0000313" key="3">
    <source>
        <dbReference type="EMBL" id="KAF2402977.1"/>
    </source>
</evidence>
<dbReference type="PANTHER" id="PTHR28019:SF3">
    <property type="entry name" value="INTEGRAL MEMBRANE PROTEIN (AFU_ORTHOLOGUE AFUA_6G07470)"/>
    <property type="match status" value="1"/>
</dbReference>
<evidence type="ECO:0008006" key="5">
    <source>
        <dbReference type="Google" id="ProtNLM"/>
    </source>
</evidence>
<feature type="transmembrane region" description="Helical" evidence="2">
    <location>
        <begin position="161"/>
        <end position="185"/>
    </location>
</feature>
<dbReference type="Pfam" id="PF06687">
    <property type="entry name" value="SUR7"/>
    <property type="match status" value="1"/>
</dbReference>
<keyword evidence="2" id="KW-0472">Membrane</keyword>
<evidence type="ECO:0000256" key="1">
    <source>
        <dbReference type="SAM" id="MobiDB-lite"/>
    </source>
</evidence>
<gene>
    <name evidence="3" type="ORF">EJ06DRAFT_506095</name>
</gene>
<feature type="compositionally biased region" description="Basic and acidic residues" evidence="1">
    <location>
        <begin position="329"/>
        <end position="342"/>
    </location>
</feature>
<dbReference type="PANTHER" id="PTHR28019">
    <property type="entry name" value="CELL MEMBRANE PROTEIN YLR413W-RELATED"/>
    <property type="match status" value="1"/>
</dbReference>
<dbReference type="GO" id="GO:0005886">
    <property type="term" value="C:plasma membrane"/>
    <property type="evidence" value="ECO:0007669"/>
    <property type="project" value="InterPro"/>
</dbReference>
<feature type="region of interest" description="Disordered" evidence="1">
    <location>
        <begin position="266"/>
        <end position="342"/>
    </location>
</feature>
<dbReference type="EMBL" id="ML996690">
    <property type="protein sequence ID" value="KAF2402977.1"/>
    <property type="molecule type" value="Genomic_DNA"/>
</dbReference>
<proteinExistence type="predicted"/>
<name>A0A6G1I4J3_9PEZI</name>
<evidence type="ECO:0000313" key="4">
    <source>
        <dbReference type="Proteomes" id="UP000799640"/>
    </source>
</evidence>
<evidence type="ECO:0000256" key="2">
    <source>
        <dbReference type="SAM" id="Phobius"/>
    </source>
</evidence>
<protein>
    <recommendedName>
        <fullName evidence="5">Integral membrane protein-like protein</fullName>
    </recommendedName>
</protein>
<feature type="transmembrane region" description="Helical" evidence="2">
    <location>
        <begin position="197"/>
        <end position="219"/>
    </location>
</feature>
<dbReference type="InterPro" id="IPR052413">
    <property type="entry name" value="SUR7_domain"/>
</dbReference>
<accession>A0A6G1I4J3</accession>
<keyword evidence="2" id="KW-0812">Transmembrane</keyword>
<reference evidence="3" key="1">
    <citation type="journal article" date="2020" name="Stud. Mycol.">
        <title>101 Dothideomycetes genomes: a test case for predicting lifestyles and emergence of pathogens.</title>
        <authorList>
            <person name="Haridas S."/>
            <person name="Albert R."/>
            <person name="Binder M."/>
            <person name="Bloem J."/>
            <person name="Labutti K."/>
            <person name="Salamov A."/>
            <person name="Andreopoulos B."/>
            <person name="Baker S."/>
            <person name="Barry K."/>
            <person name="Bills G."/>
            <person name="Bluhm B."/>
            <person name="Cannon C."/>
            <person name="Castanera R."/>
            <person name="Culley D."/>
            <person name="Daum C."/>
            <person name="Ezra D."/>
            <person name="Gonzalez J."/>
            <person name="Henrissat B."/>
            <person name="Kuo A."/>
            <person name="Liang C."/>
            <person name="Lipzen A."/>
            <person name="Lutzoni F."/>
            <person name="Magnuson J."/>
            <person name="Mondo S."/>
            <person name="Nolan M."/>
            <person name="Ohm R."/>
            <person name="Pangilinan J."/>
            <person name="Park H.-J."/>
            <person name="Ramirez L."/>
            <person name="Alfaro M."/>
            <person name="Sun H."/>
            <person name="Tritt A."/>
            <person name="Yoshinaga Y."/>
            <person name="Zwiers L.-H."/>
            <person name="Turgeon B."/>
            <person name="Goodwin S."/>
            <person name="Spatafora J."/>
            <person name="Crous P."/>
            <person name="Grigoriev I."/>
        </authorList>
    </citation>
    <scope>NUCLEOTIDE SEQUENCE</scope>
    <source>
        <strain evidence="3">CBS 262.69</strain>
    </source>
</reference>
<dbReference type="OrthoDB" id="4480814at2759"/>
<feature type="transmembrane region" description="Helical" evidence="2">
    <location>
        <begin position="239"/>
        <end position="264"/>
    </location>
</feature>
<sequence>MGKAGRFACIFVPMALTLASLICIVVIFLGGQNKGDANLRSLWYFKADFTAFKNNITDDRSQIGKLLGNKIGTTALGDALKQAFHDQKLADEYYIYLWNYCTGSHSNGTIGAEKLTYCSPRQSRFAFDPLAVWGLNGTVASSVVPDDVKKGLAAYTKASTWMFVVYVVALIATIVNVFTGVFAIFSRWGSCVTSIAASVASLFTFLAALTSTILFSTLVGTLNTALKDYDIHMTVGTRMLALDWIAFAFSFGAGLFWTISTCCCSGKSDRKSGKSGKKSAAEKGESVGLMPAFGSGSRGYQPLEGNGAHGTPQQGYAMGAMPGGSSPYKGRETAYEPFRHQG</sequence>
<keyword evidence="2" id="KW-1133">Transmembrane helix</keyword>
<dbReference type="AlphaFoldDB" id="A0A6G1I4J3"/>
<dbReference type="Proteomes" id="UP000799640">
    <property type="component" value="Unassembled WGS sequence"/>
</dbReference>